<dbReference type="SMART" id="SM00318">
    <property type="entry name" value="SNc"/>
    <property type="match status" value="1"/>
</dbReference>
<dbReference type="Pfam" id="PF00565">
    <property type="entry name" value="SNase"/>
    <property type="match status" value="1"/>
</dbReference>
<dbReference type="InterPro" id="IPR016071">
    <property type="entry name" value="Staphylococal_nuclease_OB-fold"/>
</dbReference>
<organism evidence="2 3">
    <name type="scientific">Defluviicoccus vanus</name>
    <dbReference type="NCBI Taxonomy" id="111831"/>
    <lineage>
        <taxon>Bacteria</taxon>
        <taxon>Pseudomonadati</taxon>
        <taxon>Pseudomonadota</taxon>
        <taxon>Alphaproteobacteria</taxon>
        <taxon>Rhodospirillales</taxon>
        <taxon>Rhodospirillaceae</taxon>
        <taxon>Defluviicoccus</taxon>
    </lineage>
</organism>
<keyword evidence="3" id="KW-1185">Reference proteome</keyword>
<dbReference type="KEGG" id="dvn:HQ394_15470"/>
<sequence>MGGKAKLDMGVHRAAIATSIVGLILASLWPIAAGAEELPCLKAASVAAGDTFTLTAPIEGTATVRLAGILAPLPPANAPANATWPLATAARDALLALLGDYCLRLVPDAPLVDRYNRLSAQIFRHDGVWIQGQLVHQGLARVVPGLDTGENIRRLLPLEADARAAARGLWADDAYAVRTDATAGRFIGTFQLVEGTVRKAARVGPNVYLNFGDDWRSDFTVVIPAKTLAAWARAGSDPMQLGGRRVRVRGVIESLNGAMIEAAEPEMLEVLP</sequence>
<dbReference type="EMBL" id="CP053923">
    <property type="protein sequence ID" value="QNT70472.1"/>
    <property type="molecule type" value="Genomic_DNA"/>
</dbReference>
<dbReference type="AlphaFoldDB" id="A0A7H1N436"/>
<evidence type="ECO:0000259" key="1">
    <source>
        <dbReference type="PROSITE" id="PS50830"/>
    </source>
</evidence>
<dbReference type="Proteomes" id="UP000516369">
    <property type="component" value="Chromosome"/>
</dbReference>
<proteinExistence type="predicted"/>
<gene>
    <name evidence="2" type="ORF">HQ394_15470</name>
</gene>
<accession>A0A7H1N436</accession>
<dbReference type="RefSeq" id="WP_190260950.1">
    <property type="nucleotide sequence ID" value="NZ_CP053923.1"/>
</dbReference>
<name>A0A7H1N436_9PROT</name>
<feature type="domain" description="TNase-like" evidence="1">
    <location>
        <begin position="46"/>
        <end position="172"/>
    </location>
</feature>
<dbReference type="Gene3D" id="2.40.50.90">
    <property type="match status" value="1"/>
</dbReference>
<evidence type="ECO:0000313" key="3">
    <source>
        <dbReference type="Proteomes" id="UP000516369"/>
    </source>
</evidence>
<protein>
    <submittedName>
        <fullName evidence="2">Thermonuclease family protein</fullName>
    </submittedName>
</protein>
<dbReference type="SUPFAM" id="SSF50199">
    <property type="entry name" value="Staphylococcal nuclease"/>
    <property type="match status" value="1"/>
</dbReference>
<evidence type="ECO:0000313" key="2">
    <source>
        <dbReference type="EMBL" id="QNT70472.1"/>
    </source>
</evidence>
<reference evidence="2 3" key="1">
    <citation type="submission" date="2020-05" db="EMBL/GenBank/DDBJ databases">
        <title>Complete closed genome sequence of Defluviicoccus vanus.</title>
        <authorList>
            <person name="Bessarab I."/>
            <person name="Arumugam K."/>
            <person name="Maszenan A.M."/>
            <person name="Seviour R.J."/>
            <person name="Williams R.B."/>
        </authorList>
    </citation>
    <scope>NUCLEOTIDE SEQUENCE [LARGE SCALE GENOMIC DNA]</scope>
    <source>
        <strain evidence="2 3">Ben 114</strain>
    </source>
</reference>
<dbReference type="PROSITE" id="PS50830">
    <property type="entry name" value="TNASE_3"/>
    <property type="match status" value="1"/>
</dbReference>
<dbReference type="InterPro" id="IPR035437">
    <property type="entry name" value="SNase_OB-fold_sf"/>
</dbReference>